<proteinExistence type="predicted"/>
<keyword evidence="1" id="KW-0812">Transmembrane</keyword>
<dbReference type="Proteomes" id="UP000000862">
    <property type="component" value="Segment"/>
</dbReference>
<reference evidence="3 4" key="5">
    <citation type="journal article" date="1997" name="Virology">
        <title>Analysis of 74 kb of DNA located at the right end of the 330-kb chlorella virus PBCV-1 genome.</title>
        <authorList>
            <person name="Li Y."/>
            <person name="Lu Z."/>
            <person name="Sun L."/>
            <person name="Ropp S."/>
            <person name="Kutish G.F."/>
            <person name="Rock D.L."/>
            <person name="Van Etten J.L."/>
        </authorList>
    </citation>
    <scope>NUCLEOTIDE SEQUENCE [LARGE SCALE GENOMIC DNA]</scope>
</reference>
<reference evidence="3 4" key="1">
    <citation type="journal article" date="1995" name="Virology">
        <title>Analysis of 45 kb of DNA located at the left end of the chlorella virus PBCV-1 genome.</title>
        <authorList>
            <person name="Lu Z."/>
            <person name="Li Y."/>
            <person name="Zhang Y."/>
            <person name="Kutish G.F."/>
            <person name="Rock D.L."/>
            <person name="Van Etten J.L."/>
        </authorList>
    </citation>
    <scope>NUCLEOTIDE SEQUENCE [LARGE SCALE GENOMIC DNA]</scope>
</reference>
<reference evidence="3 4" key="4">
    <citation type="journal article" date="1996" name="Virology">
        <title>Analysis of 76 kb of the chlorella virus PBCV-1 330-kb genome: map positions 182 to 258.</title>
        <authorList>
            <person name="Kutish G.F."/>
            <person name="Li Y."/>
            <person name="Lu Z."/>
            <person name="Furuta M."/>
            <person name="Rock D.L."/>
            <person name="Van Etten J.L."/>
        </authorList>
    </citation>
    <scope>NUCLEOTIDE SEQUENCE [LARGE SCALE GENOMIC DNA]</scope>
</reference>
<dbReference type="InterPro" id="IPR050546">
    <property type="entry name" value="Glycosyl_Hydrlase_16"/>
</dbReference>
<keyword evidence="1" id="KW-1133">Transmembrane helix</keyword>
<sequence>MSQVDTVVDSVVDVENHQPTHIDTFPYNKRVIESKPKKNMIVRGVVICMAILIFGGAIATAIVVSSDNSSDQAPAPAPGPALIYKGAYIDEPPPFEPKAGFEAMWWDEFDGEEIDRTKWYIQPDIVDYYTGNRQIQHYIDSPSTIEVSNDTLHIIANNPGEVQYNETSSNYDQTYYTSARINTKTTGGHWYPGMEVNGTTWNTIRVEARLKAPRGPGVVGAFWMLPIDNSCFPEIDIFETPYCERASMGTWYVNKDVPRGISKHGTTITESYDKFCDEYVTYAVEWNADYIAFYAGDAETPVFVTGKEIWAGKCDANDTDAPYNRPFYIILNTSIGSAWGGIPLNDIFPAVLDVDYVRVSGIRD</sequence>
<dbReference type="PROSITE" id="PS51762">
    <property type="entry name" value="GH16_2"/>
    <property type="match status" value="1"/>
</dbReference>
<feature type="transmembrane region" description="Helical" evidence="1">
    <location>
        <begin position="40"/>
        <end position="64"/>
    </location>
</feature>
<dbReference type="Pfam" id="PF00722">
    <property type="entry name" value="Glyco_hydro_16"/>
    <property type="match status" value="1"/>
</dbReference>
<keyword evidence="1" id="KW-0472">Membrane</keyword>
<gene>
    <name evidence="3" type="primary">A094L</name>
</gene>
<dbReference type="InterPro" id="IPR000757">
    <property type="entry name" value="Beta-glucanase-like"/>
</dbReference>
<evidence type="ECO:0000313" key="3">
    <source>
        <dbReference type="EMBL" id="AAC96462.1"/>
    </source>
</evidence>
<evidence type="ECO:0000259" key="2">
    <source>
        <dbReference type="PROSITE" id="PS51762"/>
    </source>
</evidence>
<dbReference type="PANTHER" id="PTHR10963:SF60">
    <property type="entry name" value="GRAM-NEGATIVE BACTERIA-BINDING PROTEIN 1-RELATED"/>
    <property type="match status" value="1"/>
</dbReference>
<dbReference type="Gene3D" id="2.60.120.200">
    <property type="match status" value="1"/>
</dbReference>
<dbReference type="GO" id="GO:0004553">
    <property type="term" value="F:hydrolase activity, hydrolyzing O-glycosyl compounds"/>
    <property type="evidence" value="ECO:0007669"/>
    <property type="project" value="InterPro"/>
</dbReference>
<reference evidence="3 4" key="7">
    <citation type="journal article" date="2000" name="Virology">
        <title>Characterization of a beta-1,3-glucanase encoded by chlorella virus PBCV-1.</title>
        <authorList>
            <person name="Sun L."/>
            <person name="Gurnon J.R."/>
            <person name="Adams B.J."/>
            <person name="Graves M.V."/>
            <person name="Van Etten J.L."/>
        </authorList>
    </citation>
    <scope>NUCLEOTIDE SEQUENCE [LARGE SCALE GENOMIC DNA]</scope>
</reference>
<dbReference type="KEGG" id="vg:917996"/>
<dbReference type="GO" id="GO:0005975">
    <property type="term" value="P:carbohydrate metabolic process"/>
    <property type="evidence" value="ECO:0007669"/>
    <property type="project" value="InterPro"/>
</dbReference>
<dbReference type="PANTHER" id="PTHR10963">
    <property type="entry name" value="GLYCOSYL HYDROLASE-RELATED"/>
    <property type="match status" value="1"/>
</dbReference>
<dbReference type="InterPro" id="IPR013320">
    <property type="entry name" value="ConA-like_dom_sf"/>
</dbReference>
<dbReference type="CDD" id="cd08023">
    <property type="entry name" value="GH16_laminarinase_like"/>
    <property type="match status" value="1"/>
</dbReference>
<dbReference type="OrthoDB" id="24807at10239"/>
<evidence type="ECO:0000256" key="1">
    <source>
        <dbReference type="SAM" id="Phobius"/>
    </source>
</evidence>
<organism evidence="3 4">
    <name type="scientific">Paramecium bursaria Chlorella virus 1</name>
    <name type="common">PBCV-1</name>
    <dbReference type="NCBI Taxonomy" id="10506"/>
    <lineage>
        <taxon>Viruses</taxon>
        <taxon>Varidnaviria</taxon>
        <taxon>Bamfordvirae</taxon>
        <taxon>Nucleocytoviricota</taxon>
        <taxon>Megaviricetes</taxon>
        <taxon>Algavirales</taxon>
        <taxon>Phycodnaviridae</taxon>
        <taxon>Chlorovirus</taxon>
        <taxon>Chlorovirus vanettense</taxon>
    </lineage>
</organism>
<keyword evidence="4" id="KW-1185">Reference proteome</keyword>
<reference evidence="3 4" key="6">
    <citation type="journal article" date="1999" name="Virology">
        <title>Chlorella virus PBCV-1 encodes a functional homospermidine synthase.</title>
        <authorList>
            <person name="Kaiser A."/>
            <person name="Vollmert M."/>
            <person name="Tholl D."/>
            <person name="Graves M.V."/>
            <person name="Gurnon J.R."/>
            <person name="Xing W."/>
            <person name="Lisec A.D."/>
            <person name="Nickerson K.W."/>
            <person name="Van Etten J.L."/>
        </authorList>
    </citation>
    <scope>NUCLEOTIDE SEQUENCE [LARGE SCALE GENOMIC DNA]</scope>
</reference>
<dbReference type="PIR" id="T17584">
    <property type="entry name" value="T17584"/>
</dbReference>
<dbReference type="CAZy" id="GH16">
    <property type="family name" value="Glycoside Hydrolase Family 16"/>
</dbReference>
<evidence type="ECO:0000313" key="4">
    <source>
        <dbReference type="Proteomes" id="UP000000862"/>
    </source>
</evidence>
<reference evidence="3 4" key="2">
    <citation type="journal article" date="1995" name="Virology">
        <title>Analysis of 43 kb of the Chlorella virus PBCV-1 330-kb genome: map positions 45 to 88.</title>
        <authorList>
            <person name="Li Y."/>
            <person name="Lu Z."/>
            <person name="Burbank D.E."/>
            <person name="Kutish G.F."/>
            <person name="Rock D.L."/>
            <person name="Van Etten J.L."/>
        </authorList>
    </citation>
    <scope>NUCLEOTIDE SEQUENCE [LARGE SCALE GENOMIC DNA]</scope>
</reference>
<dbReference type="SUPFAM" id="SSF49899">
    <property type="entry name" value="Concanavalin A-like lectins/glucanases"/>
    <property type="match status" value="1"/>
</dbReference>
<organismHost>
    <name type="scientific">Chlorella</name>
    <dbReference type="NCBI Taxonomy" id="3071"/>
</organismHost>
<reference evidence="3 4" key="8">
    <citation type="journal article" date="2010" name="J. Virol.">
        <title>Microarray analysis of Paramecium bursaria chlorella virus 1 transcription.</title>
        <authorList>
            <person name="Yanai-Balser G.M."/>
            <person name="Duncan G.A."/>
            <person name="Eudy J.D."/>
            <person name="Wang D."/>
            <person name="Li X."/>
            <person name="Agarkova I.V."/>
            <person name="Dunigan D.D."/>
            <person name="Van Etten J.L."/>
        </authorList>
    </citation>
    <scope>NUCLEOTIDE SEQUENCE [LARGE SCALE GENOMIC DNA]</scope>
</reference>
<name>Q84415_PBCV1</name>
<dbReference type="EMBL" id="JF411744">
    <property type="protein sequence ID" value="AAC96462.1"/>
    <property type="molecule type" value="Genomic_DNA"/>
</dbReference>
<protein>
    <submittedName>
        <fullName evidence="3">Beta-1-3-glucanase</fullName>
    </submittedName>
</protein>
<reference evidence="3 4" key="3">
    <citation type="journal article" date="1996" name="Virology">
        <title>Analysis of 94 kb of the chlorella virus PBCV-1 330-kb genome: map positions 88 to 182.</title>
        <authorList>
            <person name="Lu Z."/>
            <person name="Li Y."/>
            <person name="Que Q."/>
            <person name="Kutish G.F."/>
            <person name="Rock D.L."/>
            <person name="Van Etten J.L."/>
        </authorList>
    </citation>
    <scope>NUCLEOTIDE SEQUENCE [LARGE SCALE GENOMIC DNA]</scope>
</reference>
<feature type="domain" description="GH16" evidence="2">
    <location>
        <begin position="70"/>
        <end position="364"/>
    </location>
</feature>
<accession>Q84415</accession>
<dbReference type="GeneID" id="917996"/>
<dbReference type="RefSeq" id="NP_048442.1">
    <property type="nucleotide sequence ID" value="NC_000852.5"/>
</dbReference>